<evidence type="ECO:0000256" key="3">
    <source>
        <dbReference type="ARBA" id="ARBA00022759"/>
    </source>
</evidence>
<evidence type="ECO:0000256" key="2">
    <source>
        <dbReference type="ARBA" id="ARBA00022747"/>
    </source>
</evidence>
<evidence type="ECO:0000256" key="6">
    <source>
        <dbReference type="ARBA" id="ARBA00093790"/>
    </source>
</evidence>
<dbReference type="InterPro" id="IPR019045">
    <property type="entry name" value="Restrct_endonuc_II_HinfI"/>
</dbReference>
<keyword evidence="1" id="KW-0540">Nuclease</keyword>
<organism evidence="7 8">
    <name type="scientific">Polaribacter sejongensis</name>
    <dbReference type="NCBI Taxonomy" id="985043"/>
    <lineage>
        <taxon>Bacteria</taxon>
        <taxon>Pseudomonadati</taxon>
        <taxon>Bacteroidota</taxon>
        <taxon>Flavobacteriia</taxon>
        <taxon>Flavobacteriales</taxon>
        <taxon>Flavobacteriaceae</taxon>
    </lineage>
</organism>
<evidence type="ECO:0000256" key="4">
    <source>
        <dbReference type="ARBA" id="ARBA00022801"/>
    </source>
</evidence>
<evidence type="ECO:0000313" key="8">
    <source>
        <dbReference type="Proteomes" id="UP000232721"/>
    </source>
</evidence>
<keyword evidence="3" id="KW-0255">Endonuclease</keyword>
<reference evidence="7 8" key="1">
    <citation type="submission" date="2017-02" db="EMBL/GenBank/DDBJ databases">
        <title>Trade-off between light-utilization and light-protection in marine flavobacteria.</title>
        <authorList>
            <person name="Kumagai Y."/>
            <person name="Yoshizawa S."/>
            <person name="Kogure K."/>
            <person name="Iwasaki W."/>
        </authorList>
    </citation>
    <scope>NUCLEOTIDE SEQUENCE [LARGE SCALE GENOMIC DNA]</scope>
    <source>
        <strain evidence="7 8">KCTC 23670</strain>
    </source>
</reference>
<accession>A0ABN5F4F7</accession>
<dbReference type="EC" id="3.1.21.4" evidence="6"/>
<evidence type="ECO:0000313" key="7">
    <source>
        <dbReference type="EMBL" id="AUC22353.1"/>
    </source>
</evidence>
<protein>
    <recommendedName>
        <fullName evidence="6">type II site-specific deoxyribonuclease</fullName>
        <ecNumber evidence="6">3.1.21.4</ecNumber>
    </recommendedName>
</protein>
<evidence type="ECO:0000256" key="5">
    <source>
        <dbReference type="ARBA" id="ARBA00093760"/>
    </source>
</evidence>
<evidence type="ECO:0000256" key="1">
    <source>
        <dbReference type="ARBA" id="ARBA00022722"/>
    </source>
</evidence>
<keyword evidence="2" id="KW-0680">Restriction system</keyword>
<dbReference type="Pfam" id="PF09520">
    <property type="entry name" value="RE_TdeIII"/>
    <property type="match status" value="1"/>
</dbReference>
<sequence>MAIPTEEQVFKISRDTVIRSITNFIKNRIDVVPNFQILDLIIPVERKIRSIVGGMETSLGTTLWEPLAKNLASLNGFEVINQNLPKPTNMPANLQNTLQIVIEGRNNKDPIFNSVYCHDRIKEICQAYINNPISDFSAAPRGFGVDIWLKKNEINYFFDTKTVQPNVGALSRCFEQVINWYAYFYSQFPNQSAQSRIVFPYNPYGEINFWSKTMGGGWPIEPDNEGWVENQFWDFCSGRENTYQIIHNAFISISESGELEEIIQEIFYEK</sequence>
<name>A0ABN5F4F7_9FLAO</name>
<gene>
    <name evidence="7" type="ORF">BTO15_09725</name>
</gene>
<keyword evidence="4" id="KW-0378">Hydrolase</keyword>
<comment type="catalytic activity">
    <reaction evidence="5">
        <text>Endonucleolytic cleavage of DNA to give specific double-stranded fragments with terminal 5'-phosphates.</text>
        <dbReference type="EC" id="3.1.21.4"/>
    </reaction>
</comment>
<dbReference type="RefSeq" id="WP_208888664.1">
    <property type="nucleotide sequence ID" value="NZ_CP019336.1"/>
</dbReference>
<keyword evidence="8" id="KW-1185">Reference proteome</keyword>
<proteinExistence type="predicted"/>
<dbReference type="EMBL" id="CP019336">
    <property type="protein sequence ID" value="AUC22353.1"/>
    <property type="molecule type" value="Genomic_DNA"/>
</dbReference>
<dbReference type="Proteomes" id="UP000232721">
    <property type="component" value="Chromosome"/>
</dbReference>